<evidence type="ECO:0000313" key="2">
    <source>
        <dbReference type="EMBL" id="GHJ90480.1"/>
    </source>
</evidence>
<evidence type="ECO:0000259" key="1">
    <source>
        <dbReference type="Pfam" id="PF00078"/>
    </source>
</evidence>
<dbReference type="AlphaFoldDB" id="A0A8H3U0V1"/>
<feature type="domain" description="Reverse transcriptase" evidence="1">
    <location>
        <begin position="429"/>
        <end position="560"/>
    </location>
</feature>
<protein>
    <recommendedName>
        <fullName evidence="1">Reverse transcriptase domain-containing protein</fullName>
    </recommendedName>
</protein>
<gene>
    <name evidence="2" type="ORF">NliqN6_6882</name>
</gene>
<dbReference type="PANTHER" id="PTHR37015:SF2">
    <property type="entry name" value="REVERSE TRANSCRIPTASE DOMAIN-CONTAINING PROTEIN"/>
    <property type="match status" value="1"/>
</dbReference>
<proteinExistence type="predicted"/>
<accession>A0A8H3U0V1</accession>
<dbReference type="InterPro" id="IPR000477">
    <property type="entry name" value="RT_dom"/>
</dbReference>
<dbReference type="Pfam" id="PF00078">
    <property type="entry name" value="RVT_1"/>
    <property type="match status" value="1"/>
</dbReference>
<dbReference type="PANTHER" id="PTHR37015">
    <property type="entry name" value="REVERSE TRANSCRIPTASE DOMAIN-CONTAINING PROTEIN"/>
    <property type="match status" value="1"/>
</dbReference>
<dbReference type="InterPro" id="IPR043502">
    <property type="entry name" value="DNA/RNA_pol_sf"/>
</dbReference>
<dbReference type="Proteomes" id="UP000620104">
    <property type="component" value="Unassembled WGS sequence"/>
</dbReference>
<dbReference type="EMBL" id="BLZA01000058">
    <property type="protein sequence ID" value="GHJ90480.1"/>
    <property type="molecule type" value="Genomic_DNA"/>
</dbReference>
<comment type="caution">
    <text evidence="2">The sequence shown here is derived from an EMBL/GenBank/DDBJ whole genome shotgun (WGS) entry which is preliminary data.</text>
</comment>
<keyword evidence="3" id="KW-1185">Reference proteome</keyword>
<dbReference type="SUPFAM" id="SSF56672">
    <property type="entry name" value="DNA/RNA polymerases"/>
    <property type="match status" value="1"/>
</dbReference>
<name>A0A8H3U0V1_9TREE</name>
<dbReference type="OrthoDB" id="74545at2759"/>
<reference evidence="2" key="1">
    <citation type="submission" date="2020-07" db="EMBL/GenBank/DDBJ databases">
        <title>Draft Genome Sequence of a Deep-Sea Yeast, Naganishia (Cryptococcus) liquefaciens strain N6.</title>
        <authorList>
            <person name="Han Y.W."/>
            <person name="Kajitani R."/>
            <person name="Morimoto H."/>
            <person name="Parhat M."/>
            <person name="Tsubouchi H."/>
            <person name="Bakenova O."/>
            <person name="Ogata M."/>
            <person name="Argunhan B."/>
            <person name="Aoki R."/>
            <person name="Kajiwara S."/>
            <person name="Itoh T."/>
            <person name="Iwasaki H."/>
        </authorList>
    </citation>
    <scope>NUCLEOTIDE SEQUENCE</scope>
    <source>
        <strain evidence="2">N6</strain>
    </source>
</reference>
<evidence type="ECO:0000313" key="3">
    <source>
        <dbReference type="Proteomes" id="UP000620104"/>
    </source>
</evidence>
<sequence length="862" mass="96906">MSSDDLRSAIARRTASTKLAVIRSSAESLNQLLRTAQVEQDEISDPWECLCAKATTLKDMQLPQTDRLRRIASDALAFIWTQERYTLKRSTKQLQRWNDRLDEQLRYLKRRMEHAVAFADVIEEFIAKDSHDRRPPLNRESPVLTVSPLDLPPLPPQNFDPEAYLTSQNARPELLEGVAALRRRATTFGQGQLKCTIHPQKVKSAMLTLARDARVYSADIRKQLVEESGKPLVLSELAGALTQTWRSISTWQWPAEGVVQVPHTHLNGKQRAFLQIDIVLAILLQLIGDTWSAFYKVELETLRQNEGWPFRAELQGAMTAEEEEDVRRQLELINLEDPLGKMRRGQFSDSGIVAARRQAFMKQGSQIFGSAYDGESSYDGGEAISKQPEDPFASLLDSVRPAKAYGDIFRLITTDIVLARNVAPSSDLTILHGDLQDYGQSVPHDVLLSTLSFFGMPPAWIQWYTTYLRVPLVQSNGTIQISTRGTPFGQSCSTLADELLLVILDIALASTTNITAHRNHDDFWLWDLDREKMEHAWQIMQDFTARTGLGWNGTKTSCTVVKGTNSDEVTASTLPSRRLRWGILELGANGKWKIDPQLVDEQADAAVSEIQSGQSGSFLGKIGVVNKYQAYLIRNSGAPTGFNVCEYLEIVRQVLTQFEERLTNGMGLDQLLHKLYIESFPNAEETDAHEVIRIWPLRLGGFGFQSFAPLALAYKQHSDSTDSVNEENQARAGPDLSPRRRTYEKMQEIWASPALSDTFYNSRHSDGALGRWIRSKSKLPQLVTIDTYAKWWIMHGSLNLAVIQDTTAQISLQAIDVAKQASGLYKALLEEDFGEGEGLVPKDLVPNYAILDVEQRVKKLFS</sequence>
<organism evidence="2 3">
    <name type="scientific">Naganishia liquefaciens</name>
    <dbReference type="NCBI Taxonomy" id="104408"/>
    <lineage>
        <taxon>Eukaryota</taxon>
        <taxon>Fungi</taxon>
        <taxon>Dikarya</taxon>
        <taxon>Basidiomycota</taxon>
        <taxon>Agaricomycotina</taxon>
        <taxon>Tremellomycetes</taxon>
        <taxon>Filobasidiales</taxon>
        <taxon>Filobasidiaceae</taxon>
        <taxon>Naganishia</taxon>
    </lineage>
</organism>